<accession>A0ABW2UQF3</accession>
<evidence type="ECO:0000256" key="5">
    <source>
        <dbReference type="SAM" id="MobiDB-lite"/>
    </source>
</evidence>
<evidence type="ECO:0000259" key="6">
    <source>
        <dbReference type="Pfam" id="PF01979"/>
    </source>
</evidence>
<evidence type="ECO:0000313" key="7">
    <source>
        <dbReference type="EMBL" id="MFC7705570.1"/>
    </source>
</evidence>
<dbReference type="InterPro" id="IPR006680">
    <property type="entry name" value="Amidohydro-rel"/>
</dbReference>
<gene>
    <name evidence="7" type="primary">hydA</name>
    <name evidence="7" type="ORF">ACFQXB_15370</name>
</gene>
<dbReference type="CDD" id="cd01314">
    <property type="entry name" value="D-HYD"/>
    <property type="match status" value="1"/>
</dbReference>
<dbReference type="Pfam" id="PF01979">
    <property type="entry name" value="Amidohydro_1"/>
    <property type="match status" value="1"/>
</dbReference>
<proteinExistence type="inferred from homology"/>
<dbReference type="EC" id="3.5.2.2" evidence="7"/>
<dbReference type="InterPro" id="IPR011778">
    <property type="entry name" value="Hydantoinase/dihydroPyrase"/>
</dbReference>
<dbReference type="InterPro" id="IPR032466">
    <property type="entry name" value="Metal_Hydrolase"/>
</dbReference>
<reference evidence="8" key="1">
    <citation type="journal article" date="2019" name="Int. J. Syst. Evol. Microbiol.">
        <title>The Global Catalogue of Microorganisms (GCM) 10K type strain sequencing project: providing services to taxonomists for standard genome sequencing and annotation.</title>
        <authorList>
            <consortium name="The Broad Institute Genomics Platform"/>
            <consortium name="The Broad Institute Genome Sequencing Center for Infectious Disease"/>
            <person name="Wu L."/>
            <person name="Ma J."/>
        </authorList>
    </citation>
    <scope>NUCLEOTIDE SEQUENCE [LARGE SCALE GENOMIC DNA]</scope>
    <source>
        <strain evidence="8">CGMCC 1.12750</strain>
    </source>
</reference>
<evidence type="ECO:0000256" key="4">
    <source>
        <dbReference type="ARBA" id="ARBA00022801"/>
    </source>
</evidence>
<dbReference type="SUPFAM" id="SSF51556">
    <property type="entry name" value="Metallo-dependent hydrolases"/>
    <property type="match status" value="1"/>
</dbReference>
<keyword evidence="8" id="KW-1185">Reference proteome</keyword>
<feature type="domain" description="Amidohydrolase-related" evidence="6">
    <location>
        <begin position="50"/>
        <end position="439"/>
    </location>
</feature>
<dbReference type="Proteomes" id="UP001596516">
    <property type="component" value="Unassembled WGS sequence"/>
</dbReference>
<dbReference type="PANTHER" id="PTHR11647">
    <property type="entry name" value="HYDRANTOINASE/DIHYDROPYRIMIDINASE FAMILY MEMBER"/>
    <property type="match status" value="1"/>
</dbReference>
<comment type="cofactor">
    <cofactor evidence="1">
        <name>Zn(2+)</name>
        <dbReference type="ChEBI" id="CHEBI:29105"/>
    </cofactor>
</comment>
<evidence type="ECO:0000256" key="2">
    <source>
        <dbReference type="ARBA" id="ARBA00008829"/>
    </source>
</evidence>
<dbReference type="Gene3D" id="2.30.40.10">
    <property type="entry name" value="Urease, subunit C, domain 1"/>
    <property type="match status" value="1"/>
</dbReference>
<evidence type="ECO:0000256" key="1">
    <source>
        <dbReference type="ARBA" id="ARBA00001947"/>
    </source>
</evidence>
<dbReference type="PANTHER" id="PTHR11647:SF1">
    <property type="entry name" value="COLLAPSIN RESPONSE MEDIATOR PROTEIN"/>
    <property type="match status" value="1"/>
</dbReference>
<evidence type="ECO:0000256" key="3">
    <source>
        <dbReference type="ARBA" id="ARBA00022723"/>
    </source>
</evidence>
<feature type="region of interest" description="Disordered" evidence="5">
    <location>
        <begin position="466"/>
        <end position="485"/>
    </location>
</feature>
<dbReference type="GO" id="GO:0004157">
    <property type="term" value="F:dihydropyrimidinase activity"/>
    <property type="evidence" value="ECO:0007669"/>
    <property type="project" value="UniProtKB-EC"/>
</dbReference>
<dbReference type="InterPro" id="IPR011059">
    <property type="entry name" value="Metal-dep_hydrolase_composite"/>
</dbReference>
<comment type="similarity">
    <text evidence="2">Belongs to the metallo-dependent hydrolases superfamily. Hydantoinase/dihydropyrimidinase family.</text>
</comment>
<keyword evidence="4 7" id="KW-0378">Hydrolase</keyword>
<dbReference type="InterPro" id="IPR050378">
    <property type="entry name" value="Metallo-dep_Hydrolases_sf"/>
</dbReference>
<dbReference type="RefSeq" id="WP_377405611.1">
    <property type="nucleotide sequence ID" value="NZ_JBHTFQ010000008.1"/>
</dbReference>
<sequence>MEFDTVIHGGTIVTPQESWVGDIGIRAGRIAALAERIPGGDRRIDASGRLVLPGGIEAHAHIAQESSAGLMTADDYYSGSVSAAFGGNSSFIPFAAQQRGQSVDDVIATYDGRAAPNSVLDYSYHLIISDPRPEVLSDELPRAFARGITSFKVFMTYDLMNLGDRGMLDILAVARQHGALTMVHAENNDMIKWMNARLAAAGLTAPKYHAISRPAIAEAEAINRAIALARLVGAGLFIVHVSTPEGAELVARARAEGLPVHAETCPQYLALTRADLDRPGMEGAKYICSPPLRDEATQGALWRHARTGTFDSVSSDHAPYRFDETGKFAKGADAPYPAIANGMPGIAARLPYLFSEGVVAGRITLGQFVALSSANAARVFGMDRKGAILPGWDADIAIWDPEETRTVTAADQHDAMDYTPFEGMRLTGWPVHVLNRGETIVEGGALKAARGRGRFVARQPYRIGPQAPTVPELDPAQNFGADIWP</sequence>
<dbReference type="Gene3D" id="3.20.20.140">
    <property type="entry name" value="Metal-dependent hydrolases"/>
    <property type="match status" value="1"/>
</dbReference>
<dbReference type="NCBIfam" id="NF009941">
    <property type="entry name" value="PRK13404.1"/>
    <property type="match status" value="1"/>
</dbReference>
<dbReference type="SUPFAM" id="SSF51338">
    <property type="entry name" value="Composite domain of metallo-dependent hydrolases"/>
    <property type="match status" value="2"/>
</dbReference>
<protein>
    <submittedName>
        <fullName evidence="7">Dihydropyrimidinase</fullName>
        <ecNumber evidence="7">3.5.2.2</ecNumber>
    </submittedName>
</protein>
<dbReference type="NCBIfam" id="TIGR02033">
    <property type="entry name" value="D-hydantoinase"/>
    <property type="match status" value="1"/>
</dbReference>
<name>A0ABW2UQF3_9RHOB</name>
<keyword evidence="3" id="KW-0479">Metal-binding</keyword>
<comment type="caution">
    <text evidence="7">The sequence shown here is derived from an EMBL/GenBank/DDBJ whole genome shotgun (WGS) entry which is preliminary data.</text>
</comment>
<organism evidence="7 8">
    <name type="scientific">Plastorhodobacter daqingensis</name>
    <dbReference type="NCBI Taxonomy" id="1387281"/>
    <lineage>
        <taxon>Bacteria</taxon>
        <taxon>Pseudomonadati</taxon>
        <taxon>Pseudomonadota</taxon>
        <taxon>Alphaproteobacteria</taxon>
        <taxon>Rhodobacterales</taxon>
        <taxon>Paracoccaceae</taxon>
        <taxon>Plastorhodobacter</taxon>
    </lineage>
</organism>
<evidence type="ECO:0000313" key="8">
    <source>
        <dbReference type="Proteomes" id="UP001596516"/>
    </source>
</evidence>
<dbReference type="EMBL" id="JBHTFQ010000008">
    <property type="protein sequence ID" value="MFC7705570.1"/>
    <property type="molecule type" value="Genomic_DNA"/>
</dbReference>